<dbReference type="GO" id="GO:0005634">
    <property type="term" value="C:nucleus"/>
    <property type="evidence" value="ECO:0007669"/>
    <property type="project" value="UniProtKB-SubCell"/>
</dbReference>
<dbReference type="Gene3D" id="4.10.240.10">
    <property type="entry name" value="Zn(2)-C6 fungal-type DNA-binding domain"/>
    <property type="match status" value="1"/>
</dbReference>
<dbReference type="InterPro" id="IPR001138">
    <property type="entry name" value="Zn2Cys6_DnaBD"/>
</dbReference>
<evidence type="ECO:0000256" key="4">
    <source>
        <dbReference type="ARBA" id="ARBA00023242"/>
    </source>
</evidence>
<accession>A0A8H5ZJI2</accession>
<keyword evidence="2" id="KW-0479">Metal-binding</keyword>
<proteinExistence type="predicted"/>
<evidence type="ECO:0000256" key="5">
    <source>
        <dbReference type="SAM" id="MobiDB-lite"/>
    </source>
</evidence>
<feature type="domain" description="Zn(2)-C6 fungal-type" evidence="6">
    <location>
        <begin position="46"/>
        <end position="82"/>
    </location>
</feature>
<comment type="subcellular location">
    <subcellularLocation>
        <location evidence="1">Nucleus</location>
    </subcellularLocation>
</comment>
<evidence type="ECO:0000256" key="1">
    <source>
        <dbReference type="ARBA" id="ARBA00004123"/>
    </source>
</evidence>
<reference evidence="7" key="1">
    <citation type="submission" date="2019-11" db="EMBL/GenBank/DDBJ databases">
        <title>Bipolaris sorokiniana Genome sequencing.</title>
        <authorList>
            <person name="Wang H."/>
        </authorList>
    </citation>
    <scope>NUCLEOTIDE SEQUENCE</scope>
</reference>
<dbReference type="EMBL" id="WNKQ01000010">
    <property type="protein sequence ID" value="KAF5848923.1"/>
    <property type="molecule type" value="Genomic_DNA"/>
</dbReference>
<keyword evidence="4" id="KW-0539">Nucleus</keyword>
<dbReference type="SMART" id="SM00066">
    <property type="entry name" value="GAL4"/>
    <property type="match status" value="1"/>
</dbReference>
<feature type="compositionally biased region" description="Low complexity" evidence="5">
    <location>
        <begin position="834"/>
        <end position="845"/>
    </location>
</feature>
<feature type="compositionally biased region" description="Low complexity" evidence="5">
    <location>
        <begin position="904"/>
        <end position="913"/>
    </location>
</feature>
<dbReference type="CDD" id="cd00067">
    <property type="entry name" value="GAL4"/>
    <property type="match status" value="1"/>
</dbReference>
<feature type="compositionally biased region" description="Low complexity" evidence="5">
    <location>
        <begin position="186"/>
        <end position="195"/>
    </location>
</feature>
<feature type="region of interest" description="Disordered" evidence="5">
    <location>
        <begin position="494"/>
        <end position="518"/>
    </location>
</feature>
<dbReference type="PROSITE" id="PS00463">
    <property type="entry name" value="ZN2_CY6_FUNGAL_1"/>
    <property type="match status" value="1"/>
</dbReference>
<dbReference type="PANTHER" id="PTHR46910:SF3">
    <property type="entry name" value="HALOTOLERANCE PROTEIN 9-RELATED"/>
    <property type="match status" value="1"/>
</dbReference>
<dbReference type="GO" id="GO:0000981">
    <property type="term" value="F:DNA-binding transcription factor activity, RNA polymerase II-specific"/>
    <property type="evidence" value="ECO:0007669"/>
    <property type="project" value="InterPro"/>
</dbReference>
<dbReference type="GO" id="GO:0008270">
    <property type="term" value="F:zinc ion binding"/>
    <property type="evidence" value="ECO:0007669"/>
    <property type="project" value="InterPro"/>
</dbReference>
<dbReference type="InterPro" id="IPR050987">
    <property type="entry name" value="AtrR-like"/>
</dbReference>
<evidence type="ECO:0000313" key="8">
    <source>
        <dbReference type="Proteomes" id="UP000624244"/>
    </source>
</evidence>
<comment type="caution">
    <text evidence="7">The sequence shown here is derived from an EMBL/GenBank/DDBJ whole genome shotgun (WGS) entry which is preliminary data.</text>
</comment>
<feature type="compositionally biased region" description="Pro residues" evidence="5">
    <location>
        <begin position="914"/>
        <end position="923"/>
    </location>
</feature>
<sequence>MLKTFEGSTMKEVPENIDKSSQPPPPPYVANPLALPDPPRRRQRRSCDACRRSKRACDAERFADFTGQSCSNCLRKNQACTFNWLKATANSNQEPQRKRTRSGTQSSNDSIEESTNQHHGFQGNASFEVADRRRRWEKSFGEEEDQDDDSNNMPPEDIDNKMSGSSYAGDLVPVRSRKSYGRGPFSSSSHSQRSSFDGRFRDKRAMGEGSFQFKDMLLGERSSRGFVTNGLLRIYNDSMENALSCWLTEHNCPYILQKHKPSVLSAGRANREWGSSWGNRMYNRVIQLDRAYNSIRIRALTAEEERTASKALNMAVVAFASQWAQAGDRGSRARPTDYNFSTDEFPESNYFERSMQEGLWHQTSQILHRAAGIDSFRVVFAMIIFSLTQRPLDISRPFPYSVSQLKAKYEYFKSIIQDDEAPIFLELALRQMMAQRRALERAEQAMPRTADGEFQDPLRQEDRDTFNLLYWLGVIFDTLSATISQRTVVVDDEDCELPRQESRKPAQPTPPAVATSASTSWPVIPNMFNTQFHPVPPDATIEVPTVDSEASKNPEDNKVWGNLFMRNPDSQADPEATRWPCSYTLAASTLSSAAPVKVLLYRRVSQIQTLVSRRASAYKIENQSAINAAFQVYTHWSRTYAPFISDCITHHATLPTRIQSWYILLAGHWHLGIFLLSDLLHAIDSAALSLPNERACRLAANLVATLRRQNAVAVADLSLASIHSATQSEEEFAAAAAAAAGGVRSEFHFALGEAALLTEPWTVVFVRSLCKAGYILVSIAASTDSTREEREQAQSRCGDCIEGLWLLGRKSDMAFLAARCLSSMLDDAVMEMGSRSAATTTTTATTEDEDEGGRTSASEKSPAPGAGAAPMIAATAHSTSFFQNWGIDDIMGDTHTQSHAGALQPGQQQQQPNYPHPHPPPPSSYQGSAASYPDSKAQLPLTDSDILDFQAPLDLDGTGVWDFNMQS</sequence>
<protein>
    <recommendedName>
        <fullName evidence="6">Zn(2)-C6 fungal-type domain-containing protein</fullName>
    </recommendedName>
</protein>
<feature type="region of interest" description="Disordered" evidence="5">
    <location>
        <begin position="91"/>
        <end position="200"/>
    </location>
</feature>
<dbReference type="PANTHER" id="PTHR46910">
    <property type="entry name" value="TRANSCRIPTION FACTOR PDR1"/>
    <property type="match status" value="1"/>
</dbReference>
<dbReference type="AlphaFoldDB" id="A0A8H5ZJI2"/>
<feature type="compositionally biased region" description="Polar residues" evidence="5">
    <location>
        <begin position="102"/>
        <end position="125"/>
    </location>
</feature>
<feature type="region of interest" description="Disordered" evidence="5">
    <location>
        <begin position="834"/>
        <end position="868"/>
    </location>
</feature>
<dbReference type="SUPFAM" id="SSF57701">
    <property type="entry name" value="Zn2/Cys6 DNA-binding domain"/>
    <property type="match status" value="1"/>
</dbReference>
<organism evidence="7 8">
    <name type="scientific">Cochliobolus sativus</name>
    <name type="common">Common root rot and spot blotch fungus</name>
    <name type="synonym">Bipolaris sorokiniana</name>
    <dbReference type="NCBI Taxonomy" id="45130"/>
    <lineage>
        <taxon>Eukaryota</taxon>
        <taxon>Fungi</taxon>
        <taxon>Dikarya</taxon>
        <taxon>Ascomycota</taxon>
        <taxon>Pezizomycotina</taxon>
        <taxon>Dothideomycetes</taxon>
        <taxon>Pleosporomycetidae</taxon>
        <taxon>Pleosporales</taxon>
        <taxon>Pleosporineae</taxon>
        <taxon>Pleosporaceae</taxon>
        <taxon>Bipolaris</taxon>
    </lineage>
</organism>
<evidence type="ECO:0000256" key="2">
    <source>
        <dbReference type="ARBA" id="ARBA00022723"/>
    </source>
</evidence>
<dbReference type="InterPro" id="IPR036864">
    <property type="entry name" value="Zn2-C6_fun-type_DNA-bd_sf"/>
</dbReference>
<dbReference type="Pfam" id="PF00172">
    <property type="entry name" value="Zn_clus"/>
    <property type="match status" value="1"/>
</dbReference>
<dbReference type="GO" id="GO:0003677">
    <property type="term" value="F:DNA binding"/>
    <property type="evidence" value="ECO:0007669"/>
    <property type="project" value="UniProtKB-KW"/>
</dbReference>
<name>A0A8H5ZJI2_COCSA</name>
<keyword evidence="3" id="KW-0238">DNA-binding</keyword>
<dbReference type="Proteomes" id="UP000624244">
    <property type="component" value="Unassembled WGS sequence"/>
</dbReference>
<feature type="compositionally biased region" description="Low complexity" evidence="5">
    <location>
        <begin position="854"/>
        <end position="868"/>
    </location>
</feature>
<gene>
    <name evidence="7" type="ORF">GGP41_010098</name>
</gene>
<feature type="region of interest" description="Disordered" evidence="5">
    <location>
        <begin position="890"/>
        <end position="943"/>
    </location>
</feature>
<evidence type="ECO:0000313" key="7">
    <source>
        <dbReference type="EMBL" id="KAF5848923.1"/>
    </source>
</evidence>
<evidence type="ECO:0000256" key="3">
    <source>
        <dbReference type="ARBA" id="ARBA00023125"/>
    </source>
</evidence>
<dbReference type="PROSITE" id="PS50048">
    <property type="entry name" value="ZN2_CY6_FUNGAL_2"/>
    <property type="match status" value="1"/>
</dbReference>
<evidence type="ECO:0000259" key="6">
    <source>
        <dbReference type="PROSITE" id="PS50048"/>
    </source>
</evidence>
<dbReference type="OMA" id="QPRWPCS"/>
<feature type="region of interest" description="Disordered" evidence="5">
    <location>
        <begin position="1"/>
        <end position="47"/>
    </location>
</feature>